<dbReference type="Proteomes" id="UP000199403">
    <property type="component" value="Unassembled WGS sequence"/>
</dbReference>
<dbReference type="AlphaFoldDB" id="A0A1H6YJS3"/>
<keyword evidence="3" id="KW-1185">Reference proteome</keyword>
<dbReference type="InterPro" id="IPR007497">
    <property type="entry name" value="SIMPL/DUF541"/>
</dbReference>
<name>A0A1H6YJS3_9BACT</name>
<dbReference type="GO" id="GO:0006974">
    <property type="term" value="P:DNA damage response"/>
    <property type="evidence" value="ECO:0007669"/>
    <property type="project" value="TreeGrafter"/>
</dbReference>
<gene>
    <name evidence="2" type="ORF">SAMN05192553_103536</name>
</gene>
<proteinExistence type="predicted"/>
<accession>A0A1H6YJS3</accession>
<protein>
    <recommendedName>
        <fullName evidence="4">DUF541 domain-containing protein</fullName>
    </recommendedName>
</protein>
<sequence>MKTSLLFFALALVGPLFQAISQELPQISVEGQSEIQVMPDQALLTVMLRATAMETAKATAELNKKAEEVTAALENSGLRGYELTAENYYVNVNRVYVKGSSRDSGYVASQTLKILVRDTGEKLLSIVQVLHGSTDLEFQIAYQLSAEKKKRYGEELVKLAIADARVKGEAIATALDINEIVVHRVSYQGGQSFDPVVYRAKGMRMEAADAAVPPTLQPGEQTLSERVHIIYTFAQKAPR</sequence>
<reference evidence="3" key="1">
    <citation type="submission" date="2016-10" db="EMBL/GenBank/DDBJ databases">
        <authorList>
            <person name="Varghese N."/>
            <person name="Submissions S."/>
        </authorList>
    </citation>
    <scope>NUCLEOTIDE SEQUENCE [LARGE SCALE GENOMIC DNA]</scope>
    <source>
        <strain evidence="3">IBRC-M 10761</strain>
    </source>
</reference>
<dbReference type="Gene3D" id="3.30.110.170">
    <property type="entry name" value="Protein of unknown function (DUF541), domain 1"/>
    <property type="match status" value="1"/>
</dbReference>
<evidence type="ECO:0000313" key="3">
    <source>
        <dbReference type="Proteomes" id="UP000199403"/>
    </source>
</evidence>
<evidence type="ECO:0000256" key="1">
    <source>
        <dbReference type="SAM" id="SignalP"/>
    </source>
</evidence>
<dbReference type="Gene3D" id="3.30.70.2970">
    <property type="entry name" value="Protein of unknown function (DUF541), domain 2"/>
    <property type="match status" value="1"/>
</dbReference>
<dbReference type="STRING" id="1416801.SAMN05192553_103536"/>
<dbReference type="Pfam" id="PF04402">
    <property type="entry name" value="SIMPL"/>
    <property type="match status" value="1"/>
</dbReference>
<evidence type="ECO:0008006" key="4">
    <source>
        <dbReference type="Google" id="ProtNLM"/>
    </source>
</evidence>
<dbReference type="RefSeq" id="WP_177179628.1">
    <property type="nucleotide sequence ID" value="NZ_FNZH01000003.1"/>
</dbReference>
<evidence type="ECO:0000313" key="2">
    <source>
        <dbReference type="EMBL" id="SEJ37472.1"/>
    </source>
</evidence>
<dbReference type="PANTHER" id="PTHR34387:SF2">
    <property type="entry name" value="SLR1258 PROTEIN"/>
    <property type="match status" value="1"/>
</dbReference>
<dbReference type="InterPro" id="IPR052022">
    <property type="entry name" value="26kDa_periplasmic_antigen"/>
</dbReference>
<dbReference type="PANTHER" id="PTHR34387">
    <property type="entry name" value="SLR1258 PROTEIN"/>
    <property type="match status" value="1"/>
</dbReference>
<dbReference type="GO" id="GO:0016798">
    <property type="term" value="F:hydrolase activity, acting on glycosyl bonds"/>
    <property type="evidence" value="ECO:0007669"/>
    <property type="project" value="UniProtKB-KW"/>
</dbReference>
<keyword evidence="1" id="KW-0732">Signal</keyword>
<organism evidence="2 3">
    <name type="scientific">Cyclobacterium xiamenense</name>
    <dbReference type="NCBI Taxonomy" id="1297121"/>
    <lineage>
        <taxon>Bacteria</taxon>
        <taxon>Pseudomonadati</taxon>
        <taxon>Bacteroidota</taxon>
        <taxon>Cytophagia</taxon>
        <taxon>Cytophagales</taxon>
        <taxon>Cyclobacteriaceae</taxon>
        <taxon>Cyclobacterium</taxon>
    </lineage>
</organism>
<dbReference type="EMBL" id="FNZH01000003">
    <property type="protein sequence ID" value="SEJ37472.1"/>
    <property type="molecule type" value="Genomic_DNA"/>
</dbReference>
<feature type="signal peptide" evidence="1">
    <location>
        <begin position="1"/>
        <end position="18"/>
    </location>
</feature>
<feature type="chain" id="PRO_5011485586" description="DUF541 domain-containing protein" evidence="1">
    <location>
        <begin position="19"/>
        <end position="239"/>
    </location>
</feature>